<dbReference type="EMBL" id="JAQGDS010000004">
    <property type="protein sequence ID" value="KAJ6261171.1"/>
    <property type="molecule type" value="Genomic_DNA"/>
</dbReference>
<keyword evidence="6 11" id="KW-0010">Activator</keyword>
<evidence type="ECO:0000256" key="8">
    <source>
        <dbReference type="ARBA" id="ARBA00023242"/>
    </source>
</evidence>
<feature type="compositionally biased region" description="Acidic residues" evidence="12">
    <location>
        <begin position="866"/>
        <end position="885"/>
    </location>
</feature>
<dbReference type="GO" id="GO:0003713">
    <property type="term" value="F:transcription coactivator activity"/>
    <property type="evidence" value="ECO:0007669"/>
    <property type="project" value="TreeGrafter"/>
</dbReference>
<dbReference type="Pfam" id="PF11597">
    <property type="entry name" value="Med13_N"/>
    <property type="match status" value="1"/>
</dbReference>
<feature type="compositionally biased region" description="Polar residues" evidence="12">
    <location>
        <begin position="1521"/>
        <end position="1547"/>
    </location>
</feature>
<dbReference type="GO" id="GO:0016592">
    <property type="term" value="C:mediator complex"/>
    <property type="evidence" value="ECO:0007669"/>
    <property type="project" value="InterPro"/>
</dbReference>
<evidence type="ECO:0000256" key="4">
    <source>
        <dbReference type="ARBA" id="ARBA00022491"/>
    </source>
</evidence>
<keyword evidence="4 11" id="KW-0678">Repressor</keyword>
<name>A0AAD6IZ44_DREDA</name>
<dbReference type="InterPro" id="IPR009401">
    <property type="entry name" value="Med13_C"/>
</dbReference>
<feature type="compositionally biased region" description="Low complexity" evidence="12">
    <location>
        <begin position="531"/>
        <end position="541"/>
    </location>
</feature>
<feature type="region of interest" description="Disordered" evidence="12">
    <location>
        <begin position="928"/>
        <end position="947"/>
    </location>
</feature>
<comment type="similarity">
    <text evidence="2 11">Belongs to the Mediator complex subunit 13 family.</text>
</comment>
<dbReference type="InterPro" id="IPR021643">
    <property type="entry name" value="Mediator_Med13_N"/>
</dbReference>
<evidence type="ECO:0000256" key="6">
    <source>
        <dbReference type="ARBA" id="ARBA00023159"/>
    </source>
</evidence>
<dbReference type="PANTHER" id="PTHR48249">
    <property type="entry name" value="MEDIATOR OF RNA POLYMERASE II TRANSCRIPTION SUBUNIT 13"/>
    <property type="match status" value="1"/>
</dbReference>
<feature type="region of interest" description="Disordered" evidence="12">
    <location>
        <begin position="848"/>
        <end position="919"/>
    </location>
</feature>
<keyword evidence="8 11" id="KW-0539">Nucleus</keyword>
<evidence type="ECO:0000256" key="9">
    <source>
        <dbReference type="ARBA" id="ARBA00025661"/>
    </source>
</evidence>
<sequence>MELPETCLTNVFKIVSYIPHQKPLSHPNLSAAPKDNFSDIPYSIYRISSTIGSAPAWRVLNKAETNLRRQGKCVTTCSETLELWLFQPDHNDGDVAFTSDSGYSTYDGSGTTDKGWEPMVWGLEEKAKDVLRMQELFDILKPPSLDKSDGLLPVQSLSQPENSISPGTQLDPIDLSGTNRDVYMLQQLSKQRVSNKGMSAIASPVTASKSNASTIGTPRLSTLRPISKQELVAQKCLMAIMSLLSYRLATSFNWIPLNLCSFIARTFDEPANMGIFVDSRYGESSLEKEQGILSHSAVSPGPALLTTISLSLLEDGSLHVVPKTVPQHGLQRFPSIDIPEPSEEDVWLAPSGIIGRRTPKAISNSDSQATPEWKAFVLKSLSDRGIKLGQQTLVSWTRIGIWSDIEGFTQIFWPTPLIFVRKLAKDDYFAQAPLATTEIKLKKSMEPEKALATQLTWFNTEDSLDFAEKWLANAASREVERKRRLEAKSKIVPEAVADRKRIAIAPTTDRSNTVYPTPPDAVATMDGLHTPGGPTTAPTPGQMKLPEEPPAPVVEPPTAPPTTEATAVNSTEMDLDDQWMKDADTSKTGDDMFETVQDVGMAGGDGLEDELFDITEDDFGFFDNTGTNDEFIEMNLEKPQSLAEVQARPVTSASSEMMNELNTGFSALDTFGDDTLLEMELDLDDIGAAMDMQAGAQSYGGLPSSQPAQNQSQAQDSSSQPNGGDHQLVRVGSQTEGAENGIVQVETPPLSPQRAMKLLLLDSAPPKGSLDLRTRPPVLNRRQSLYSPVDFPSFIGRSDEKYMAGGRFFYAEDESTPRKKSSENRKFSATFPRIKKYRNSRRPVSRDILFLEDDEERSDLMPDTGSSDEESTTTDDYGSEDEEMFEISNEGGPDASSYSNSLSPEGVRQGVKRKRNLSERDYWGGNKVQSIEAQKSDRQTDLDSAPEWSVDMATLNDKDTDNLSSAQRSLCDFIQTDISLEGIFNLVPDNDNISNRLSSHDFTYIVQLLQEQVVWNTYLISAFSPTAASGGRISCIEIDGNGAAEEPELAFHLQKQTMAHQDDVEDLLTELFGGFVSRCSLDMLLFGTTGRPRSSLYGVSPGSVDIHGLSTGLTPINRPKSSSDALGESLSLFRINPPHVHVHRNAATPNSPIELLPPALHFWDTFGLAPHSGPKDFLTTCVFPREIGLANAAKMYLNGICTTYESCRLGENLLVKTSQILDGLHEIPMRGQEKATIADEKAMLRRYCEGIAKMGETLVEIEDELQNVVLMIVNPFSAPSAVLDICAAFHILKKTYAAALNSSIRVYPNNIILQIVPISHLAAQDGIVVQSHNQSIRCALEIYERCTQTIQDHPAQKFPQETYSPCMTLAKPVPKSIAFKVSSDPSPAILQENMCLHMAYAQSIDERWISVAWGDDCGEIKEVASFCLGIPGTVLLRAFEDICKEIWAITNRIISKKRIHWRISLVKVGTVDDDEIEVWTKLSNESAISNTLTTFASDPAPPLTFKYALYGILPQAFTGQAQGVGTPGGTPQSSGVSPDQFGTSQGGALTPGDSTAPEVDNDIAVVDFTDETWGAVLQHPLNNSDSIIKTRPALASGLLIKRTGPSEADEPAILALSLICAGQRKIGSLLPAPTLPESNEDMLREALTQYRGLMTLGQHLGVIDVMKEVLPWHIAAVIKCRDAFTCVL</sequence>
<reference evidence="16" key="1">
    <citation type="submission" date="2023-01" db="EMBL/GenBank/DDBJ databases">
        <title>The chitinases involved in constricting ring structure development in the nematode-trapping fungus Drechslerella dactyloides.</title>
        <authorList>
            <person name="Wang R."/>
            <person name="Zhang L."/>
            <person name="Tang P."/>
            <person name="Li S."/>
            <person name="Liang L."/>
        </authorList>
    </citation>
    <scope>NUCLEOTIDE SEQUENCE</scope>
    <source>
        <strain evidence="16">YMF1.00031</strain>
    </source>
</reference>
<feature type="region of interest" description="Disordered" evidence="12">
    <location>
        <begin position="696"/>
        <end position="728"/>
    </location>
</feature>
<evidence type="ECO:0000259" key="14">
    <source>
        <dbReference type="Pfam" id="PF11597"/>
    </source>
</evidence>
<feature type="domain" description="Mediator complex subunit Med13 N-terminal" evidence="14">
    <location>
        <begin position="303"/>
        <end position="421"/>
    </location>
</feature>
<evidence type="ECO:0000256" key="2">
    <source>
        <dbReference type="ARBA" id="ARBA00009354"/>
    </source>
</evidence>
<dbReference type="Pfam" id="PF06333">
    <property type="entry name" value="Med13_C"/>
    <property type="match status" value="1"/>
</dbReference>
<proteinExistence type="inferred from homology"/>
<evidence type="ECO:0000256" key="5">
    <source>
        <dbReference type="ARBA" id="ARBA00023015"/>
    </source>
</evidence>
<evidence type="ECO:0000256" key="10">
    <source>
        <dbReference type="ARBA" id="ARBA00032008"/>
    </source>
</evidence>
<keyword evidence="5 11" id="KW-0805">Transcription regulation</keyword>
<comment type="subunit">
    <text evidence="11">Component of the SRB8-11 complex, which itself associates with the Mediator complex.</text>
</comment>
<comment type="caution">
    <text evidence="16">The sequence shown here is derived from an EMBL/GenBank/DDBJ whole genome shotgun (WGS) entry which is preliminary data.</text>
</comment>
<evidence type="ECO:0000259" key="15">
    <source>
        <dbReference type="Pfam" id="PF18296"/>
    </source>
</evidence>
<dbReference type="PANTHER" id="PTHR48249:SF3">
    <property type="entry name" value="MEDIATOR OF RNA POLYMERASE II TRANSCRIPTION SUBUNIT 13"/>
    <property type="match status" value="1"/>
</dbReference>
<evidence type="ECO:0000313" key="17">
    <source>
        <dbReference type="Proteomes" id="UP001221413"/>
    </source>
</evidence>
<feature type="domain" description="Mediator complex subunit Med13 C-terminal" evidence="13">
    <location>
        <begin position="1363"/>
        <end position="1677"/>
    </location>
</feature>
<comment type="subcellular location">
    <subcellularLocation>
        <location evidence="1 11">Nucleus</location>
    </subcellularLocation>
</comment>
<accession>A0AAD6IZ44</accession>
<dbReference type="InterPro" id="IPR051139">
    <property type="entry name" value="Mediator_complx_sub13"/>
</dbReference>
<feature type="compositionally biased region" description="Low complexity" evidence="12">
    <location>
        <begin position="703"/>
        <end position="722"/>
    </location>
</feature>
<feature type="region of interest" description="Disordered" evidence="12">
    <location>
        <begin position="528"/>
        <end position="567"/>
    </location>
</feature>
<dbReference type="GO" id="GO:0045944">
    <property type="term" value="P:positive regulation of transcription by RNA polymerase II"/>
    <property type="evidence" value="ECO:0007669"/>
    <property type="project" value="TreeGrafter"/>
</dbReference>
<gene>
    <name evidence="16" type="ORF">Dda_3838</name>
</gene>
<evidence type="ECO:0000256" key="1">
    <source>
        <dbReference type="ARBA" id="ARBA00004123"/>
    </source>
</evidence>
<organism evidence="16 17">
    <name type="scientific">Drechslerella dactyloides</name>
    <name type="common">Nematode-trapping fungus</name>
    <name type="synonym">Arthrobotrys dactyloides</name>
    <dbReference type="NCBI Taxonomy" id="74499"/>
    <lineage>
        <taxon>Eukaryota</taxon>
        <taxon>Fungi</taxon>
        <taxon>Dikarya</taxon>
        <taxon>Ascomycota</taxon>
        <taxon>Pezizomycotina</taxon>
        <taxon>Orbiliomycetes</taxon>
        <taxon>Orbiliales</taxon>
        <taxon>Orbiliaceae</taxon>
        <taxon>Drechslerella</taxon>
    </lineage>
</organism>
<feature type="compositionally biased region" description="Pro residues" evidence="12">
    <location>
        <begin position="548"/>
        <end position="560"/>
    </location>
</feature>
<evidence type="ECO:0000256" key="12">
    <source>
        <dbReference type="SAM" id="MobiDB-lite"/>
    </source>
</evidence>
<comment type="function">
    <text evidence="9 11">Component of the SRB8-11 complex. The SRB8-11 complex is a regulatory module of the Mediator complex which is itself involved in regulation of basal and activated RNA polymerase II-dependent transcription. The SRB8-11 complex may be involved in the transcriptional repression of a subset of genes regulated by Mediator. It may inhibit the association of the Mediator complex with RNA polymerase II to form the holoenzyme complex.</text>
</comment>
<keyword evidence="17" id="KW-1185">Reference proteome</keyword>
<evidence type="ECO:0000256" key="3">
    <source>
        <dbReference type="ARBA" id="ARBA00019618"/>
    </source>
</evidence>
<evidence type="ECO:0000259" key="13">
    <source>
        <dbReference type="Pfam" id="PF06333"/>
    </source>
</evidence>
<evidence type="ECO:0000313" key="16">
    <source>
        <dbReference type="EMBL" id="KAJ6261171.1"/>
    </source>
</evidence>
<dbReference type="Pfam" id="PF18296">
    <property type="entry name" value="MID_MedPIWI"/>
    <property type="match status" value="1"/>
</dbReference>
<dbReference type="InterPro" id="IPR041285">
    <property type="entry name" value="MID_MedPIWI"/>
</dbReference>
<dbReference type="Proteomes" id="UP001221413">
    <property type="component" value="Unassembled WGS sequence"/>
</dbReference>
<feature type="domain" description="MID" evidence="15">
    <location>
        <begin position="1175"/>
        <end position="1346"/>
    </location>
</feature>
<feature type="region of interest" description="Disordered" evidence="12">
    <location>
        <begin position="1521"/>
        <end position="1556"/>
    </location>
</feature>
<evidence type="ECO:0000256" key="7">
    <source>
        <dbReference type="ARBA" id="ARBA00023163"/>
    </source>
</evidence>
<keyword evidence="7 11" id="KW-0804">Transcription</keyword>
<protein>
    <recommendedName>
        <fullName evidence="3 11">Mediator of RNA polymerase II transcription subunit 13</fullName>
    </recommendedName>
    <alternativeName>
        <fullName evidence="10 11">Mediator complex subunit 13</fullName>
    </alternativeName>
</protein>
<evidence type="ECO:0000256" key="11">
    <source>
        <dbReference type="RuleBase" id="RU364134"/>
    </source>
</evidence>